<accession>A0A9X0A0X5</accession>
<name>A0A9X0A0X5_9CNID</name>
<organism evidence="1 2">
    <name type="scientific">Desmophyllum pertusum</name>
    <dbReference type="NCBI Taxonomy" id="174260"/>
    <lineage>
        <taxon>Eukaryota</taxon>
        <taxon>Metazoa</taxon>
        <taxon>Cnidaria</taxon>
        <taxon>Anthozoa</taxon>
        <taxon>Hexacorallia</taxon>
        <taxon>Scleractinia</taxon>
        <taxon>Caryophylliina</taxon>
        <taxon>Caryophylliidae</taxon>
        <taxon>Desmophyllum</taxon>
    </lineage>
</organism>
<dbReference type="Proteomes" id="UP001163046">
    <property type="component" value="Unassembled WGS sequence"/>
</dbReference>
<sequence length="50" mass="5929">MDQLYNKDDSYHWGTAFWISGSISGYYYRIRISLQGTTNTLLVFDFLEIK</sequence>
<dbReference type="EMBL" id="MU825411">
    <property type="protein sequence ID" value="KAJ7390814.1"/>
    <property type="molecule type" value="Genomic_DNA"/>
</dbReference>
<evidence type="ECO:0000313" key="1">
    <source>
        <dbReference type="EMBL" id="KAJ7390814.1"/>
    </source>
</evidence>
<dbReference type="AlphaFoldDB" id="A0A9X0A0X5"/>
<proteinExistence type="predicted"/>
<gene>
    <name evidence="1" type="ORF">OS493_022373</name>
</gene>
<reference evidence="1" key="1">
    <citation type="submission" date="2023-01" db="EMBL/GenBank/DDBJ databases">
        <title>Genome assembly of the deep-sea coral Lophelia pertusa.</title>
        <authorList>
            <person name="Herrera S."/>
            <person name="Cordes E."/>
        </authorList>
    </citation>
    <scope>NUCLEOTIDE SEQUENCE</scope>
    <source>
        <strain evidence="1">USNM1676648</strain>
        <tissue evidence="1">Polyp</tissue>
    </source>
</reference>
<evidence type="ECO:0000313" key="2">
    <source>
        <dbReference type="Proteomes" id="UP001163046"/>
    </source>
</evidence>
<comment type="caution">
    <text evidence="1">The sequence shown here is derived from an EMBL/GenBank/DDBJ whole genome shotgun (WGS) entry which is preliminary data.</text>
</comment>
<keyword evidence="2" id="KW-1185">Reference proteome</keyword>
<protein>
    <submittedName>
        <fullName evidence="1">Uncharacterized protein</fullName>
    </submittedName>
</protein>